<dbReference type="eggNOG" id="KOG2399">
    <property type="taxonomic scope" value="Eukaryota"/>
</dbReference>
<dbReference type="Pfam" id="PF01699">
    <property type="entry name" value="Na_Ca_ex"/>
    <property type="match status" value="2"/>
</dbReference>
<keyword evidence="3" id="KW-0050">Antiport</keyword>
<dbReference type="STRING" id="7897.ENSLACP00000013225"/>
<keyword evidence="4" id="KW-0109">Calcium transport</keyword>
<protein>
    <submittedName>
        <fullName evidence="10">Solute carrier family 8 member B1</fullName>
    </submittedName>
</protein>
<dbReference type="EMBL" id="AFYH01161687">
    <property type="status" value="NOT_ANNOTATED_CDS"/>
    <property type="molecule type" value="Genomic_DNA"/>
</dbReference>
<dbReference type="EMBL" id="AFYH01161683">
    <property type="status" value="NOT_ANNOTATED_CDS"/>
    <property type="molecule type" value="Genomic_DNA"/>
</dbReference>
<evidence type="ECO:0000259" key="9">
    <source>
        <dbReference type="Pfam" id="PF01699"/>
    </source>
</evidence>
<feature type="domain" description="Sodium/calcium exchanger membrane region" evidence="9">
    <location>
        <begin position="377"/>
        <end position="527"/>
    </location>
</feature>
<keyword evidence="4" id="KW-0106">Calcium</keyword>
<feature type="transmembrane region" description="Helical" evidence="8">
    <location>
        <begin position="480"/>
        <end position="500"/>
    </location>
</feature>
<comment type="subcellular location">
    <subcellularLocation>
        <location evidence="1">Membrane</location>
        <topology evidence="1">Multi-pass membrane protein</topology>
    </subcellularLocation>
</comment>
<sequence>CRDVKNHNASEWCQFVQTNADCQFGDCFLNYLRGAYCTFPHALLPLAVVLYALWLFYLFIFLGVAAEKFFCPNLATISTNLKLNHNVAGVTFLAFGNGAPDVFSAVAAFSDPRTAGLAIGALFGAGVFVTTVVAGGVSLVKPFTIPSRPFLRDVIFYMGTVFWTFLILFFKKITLGEALGYLGLYVLYVCIVIFSTWIYKKQKTQSQGPLQNSHSGPVGFASESEEVHRSNSSINEYVSEYQPLIQYQESTATLFYKAINPVDFKKWRRKKCLWRSLKALKVSIQPSEKRGSGCLLFPVSQQRRGGGGWIRRIYFLYIGIRALLLIPCLLSPSDGLQEIGGLFPVWAVVLLVGVVLAAIVFFTTQNEQPPVYHCLFSFLGFVVSAMWISAVATEVVNLLRTIGIIFDLSNTVLGLTFLAWGNSIGDCFSNIAIARQGYPRMAIAACFGGIIFNMLVGVGFGCLLEMHSHHYTVKLEPDGLLVWILAGALGLSLVFSFILVPAQCFHLGRAYGIFLLLYYLAFLIIALLTEFKIIHLKSP</sequence>
<reference evidence="10" key="3">
    <citation type="submission" date="2025-09" db="UniProtKB">
        <authorList>
            <consortium name="Ensembl"/>
        </authorList>
    </citation>
    <scope>IDENTIFICATION</scope>
</reference>
<dbReference type="InterPro" id="IPR044880">
    <property type="entry name" value="NCX_ion-bd_dom_sf"/>
</dbReference>
<dbReference type="EMBL" id="AFYH01161680">
    <property type="status" value="NOT_ANNOTATED_CDS"/>
    <property type="molecule type" value="Genomic_DNA"/>
</dbReference>
<dbReference type="EMBL" id="AFYH01161682">
    <property type="status" value="NOT_ANNOTATED_CDS"/>
    <property type="molecule type" value="Genomic_DNA"/>
</dbReference>
<evidence type="ECO:0000256" key="5">
    <source>
        <dbReference type="ARBA" id="ARBA00022692"/>
    </source>
</evidence>
<dbReference type="PANTHER" id="PTHR12266">
    <property type="entry name" value="NA+/CA2+ K+ INDEPENDENT EXCHANGER"/>
    <property type="match status" value="1"/>
</dbReference>
<feature type="transmembrane region" description="Helical" evidence="8">
    <location>
        <begin position="87"/>
        <end position="109"/>
    </location>
</feature>
<feature type="transmembrane region" description="Helical" evidence="8">
    <location>
        <begin position="398"/>
        <end position="420"/>
    </location>
</feature>
<keyword evidence="6 8" id="KW-1133">Transmembrane helix</keyword>
<evidence type="ECO:0000256" key="6">
    <source>
        <dbReference type="ARBA" id="ARBA00022989"/>
    </source>
</evidence>
<feature type="transmembrane region" description="Helical" evidence="8">
    <location>
        <begin position="339"/>
        <end position="362"/>
    </location>
</feature>
<dbReference type="EMBL" id="AFYH01161686">
    <property type="status" value="NOT_ANNOTATED_CDS"/>
    <property type="molecule type" value="Genomic_DNA"/>
</dbReference>
<feature type="transmembrane region" description="Helical" evidence="8">
    <location>
        <begin position="441"/>
        <end position="460"/>
    </location>
</feature>
<dbReference type="FunCoup" id="H3AUA4">
    <property type="interactions" value="161"/>
</dbReference>
<dbReference type="Proteomes" id="UP000008672">
    <property type="component" value="Unassembled WGS sequence"/>
</dbReference>
<keyword evidence="5 8" id="KW-0812">Transmembrane</keyword>
<evidence type="ECO:0000256" key="7">
    <source>
        <dbReference type="ARBA" id="ARBA00023136"/>
    </source>
</evidence>
<dbReference type="InterPro" id="IPR004837">
    <property type="entry name" value="NaCa_Exmemb"/>
</dbReference>
<dbReference type="OMA" id="VKQPIDM"/>
<name>H3AUA4_LATCH</name>
<dbReference type="GO" id="GO:0005432">
    <property type="term" value="F:calcium:sodium antiporter activity"/>
    <property type="evidence" value="ECO:0007669"/>
    <property type="project" value="TreeGrafter"/>
</dbReference>
<feature type="transmembrane region" description="Helical" evidence="8">
    <location>
        <begin position="150"/>
        <end position="170"/>
    </location>
</feature>
<feature type="transmembrane region" description="Helical" evidence="8">
    <location>
        <begin position="374"/>
        <end position="392"/>
    </location>
</feature>
<dbReference type="Gene3D" id="1.20.1420.30">
    <property type="entry name" value="NCX, central ion-binding region"/>
    <property type="match status" value="2"/>
</dbReference>
<feature type="transmembrane region" description="Helical" evidence="8">
    <location>
        <begin position="182"/>
        <end position="199"/>
    </location>
</feature>
<dbReference type="GO" id="GO:0006874">
    <property type="term" value="P:intracellular calcium ion homeostasis"/>
    <property type="evidence" value="ECO:0007669"/>
    <property type="project" value="TreeGrafter"/>
</dbReference>
<feature type="transmembrane region" description="Helical" evidence="8">
    <location>
        <begin position="512"/>
        <end position="534"/>
    </location>
</feature>
<evidence type="ECO:0000256" key="3">
    <source>
        <dbReference type="ARBA" id="ARBA00022449"/>
    </source>
</evidence>
<keyword evidence="11" id="KW-1185">Reference proteome</keyword>
<accession>H3AUA4</accession>
<dbReference type="EMBL" id="AFYH01161684">
    <property type="status" value="NOT_ANNOTATED_CDS"/>
    <property type="molecule type" value="Genomic_DNA"/>
</dbReference>
<dbReference type="Bgee" id="ENSLACG00000011645">
    <property type="expression patterns" value="Expressed in post-anal tail muscle and 1 other cell type or tissue"/>
</dbReference>
<evidence type="ECO:0000256" key="1">
    <source>
        <dbReference type="ARBA" id="ARBA00004141"/>
    </source>
</evidence>
<dbReference type="AlphaFoldDB" id="H3AUA4"/>
<dbReference type="GeneTree" id="ENSGT00940000157433"/>
<feature type="domain" description="Sodium/calcium exchanger membrane region" evidence="9">
    <location>
        <begin position="52"/>
        <end position="194"/>
    </location>
</feature>
<evidence type="ECO:0000313" key="10">
    <source>
        <dbReference type="Ensembl" id="ENSLACP00000013225.1"/>
    </source>
</evidence>
<dbReference type="InParanoid" id="H3AUA4"/>
<feature type="transmembrane region" description="Helical" evidence="8">
    <location>
        <begin position="115"/>
        <end position="138"/>
    </location>
</feature>
<evidence type="ECO:0000256" key="8">
    <source>
        <dbReference type="SAM" id="Phobius"/>
    </source>
</evidence>
<reference evidence="10" key="2">
    <citation type="submission" date="2025-08" db="UniProtKB">
        <authorList>
            <consortium name="Ensembl"/>
        </authorList>
    </citation>
    <scope>IDENTIFICATION</scope>
</reference>
<dbReference type="HOGENOM" id="CLU_004979_3_2_1"/>
<organism evidence="10 11">
    <name type="scientific">Latimeria chalumnae</name>
    <name type="common">Coelacanth</name>
    <dbReference type="NCBI Taxonomy" id="7897"/>
    <lineage>
        <taxon>Eukaryota</taxon>
        <taxon>Metazoa</taxon>
        <taxon>Chordata</taxon>
        <taxon>Craniata</taxon>
        <taxon>Vertebrata</taxon>
        <taxon>Euteleostomi</taxon>
        <taxon>Coelacanthiformes</taxon>
        <taxon>Coelacanthidae</taxon>
        <taxon>Latimeria</taxon>
    </lineage>
</organism>
<evidence type="ECO:0000256" key="2">
    <source>
        <dbReference type="ARBA" id="ARBA00022448"/>
    </source>
</evidence>
<dbReference type="EMBL" id="AFYH01161681">
    <property type="status" value="NOT_ANNOTATED_CDS"/>
    <property type="molecule type" value="Genomic_DNA"/>
</dbReference>
<dbReference type="Ensembl" id="ENSLACT00000013321.1">
    <property type="protein sequence ID" value="ENSLACP00000013225.1"/>
    <property type="gene ID" value="ENSLACG00000011645.1"/>
</dbReference>
<dbReference type="GO" id="GO:0099093">
    <property type="term" value="P:calcium export from the mitochondrion"/>
    <property type="evidence" value="ECO:0007669"/>
    <property type="project" value="TreeGrafter"/>
</dbReference>
<gene>
    <name evidence="10" type="primary">SLC8B1</name>
</gene>
<evidence type="ECO:0000313" key="11">
    <source>
        <dbReference type="Proteomes" id="UP000008672"/>
    </source>
</evidence>
<proteinExistence type="predicted"/>
<feature type="transmembrane region" description="Helical" evidence="8">
    <location>
        <begin position="313"/>
        <end position="333"/>
    </location>
</feature>
<keyword evidence="7 8" id="KW-0472">Membrane</keyword>
<keyword evidence="2" id="KW-0813">Transport</keyword>
<dbReference type="PANTHER" id="PTHR12266:SF0">
    <property type="entry name" value="MITOCHONDRIAL SODIUM_CALCIUM EXCHANGER PROTEIN"/>
    <property type="match status" value="1"/>
</dbReference>
<dbReference type="GO" id="GO:0016020">
    <property type="term" value="C:membrane"/>
    <property type="evidence" value="ECO:0007669"/>
    <property type="project" value="UniProtKB-SubCell"/>
</dbReference>
<feature type="transmembrane region" description="Helical" evidence="8">
    <location>
        <begin position="42"/>
        <end position="66"/>
    </location>
</feature>
<reference evidence="11" key="1">
    <citation type="submission" date="2011-08" db="EMBL/GenBank/DDBJ databases">
        <title>The draft genome of Latimeria chalumnae.</title>
        <authorList>
            <person name="Di Palma F."/>
            <person name="Alfoldi J."/>
            <person name="Johnson J."/>
            <person name="Berlin A."/>
            <person name="Gnerre S."/>
            <person name="Jaffe D."/>
            <person name="MacCallum I."/>
            <person name="Young S."/>
            <person name="Walker B.J."/>
            <person name="Lander E."/>
            <person name="Lindblad-Toh K."/>
        </authorList>
    </citation>
    <scope>NUCLEOTIDE SEQUENCE [LARGE SCALE GENOMIC DNA]</scope>
    <source>
        <strain evidence="11">Wild caught</strain>
    </source>
</reference>
<dbReference type="InterPro" id="IPR051359">
    <property type="entry name" value="CaCA_antiporter"/>
</dbReference>
<keyword evidence="4" id="KW-0406">Ion transport</keyword>
<dbReference type="EMBL" id="AFYH01161685">
    <property type="status" value="NOT_ANNOTATED_CDS"/>
    <property type="molecule type" value="Genomic_DNA"/>
</dbReference>
<evidence type="ECO:0000256" key="4">
    <source>
        <dbReference type="ARBA" id="ARBA00022568"/>
    </source>
</evidence>